<protein>
    <submittedName>
        <fullName evidence="2">Glycosyltransferase involved in cell wall biosynthesis</fullName>
    </submittedName>
</protein>
<dbReference type="RefSeq" id="WP_309796841.1">
    <property type="nucleotide sequence ID" value="NZ_JAVDPW010000007.1"/>
</dbReference>
<name>A0ABU1JTD3_9PROT</name>
<evidence type="ECO:0000259" key="1">
    <source>
        <dbReference type="Pfam" id="PF00534"/>
    </source>
</evidence>
<organism evidence="2 3">
    <name type="scientific">Inquilinus ginsengisoli</name>
    <dbReference type="NCBI Taxonomy" id="363840"/>
    <lineage>
        <taxon>Bacteria</taxon>
        <taxon>Pseudomonadati</taxon>
        <taxon>Pseudomonadota</taxon>
        <taxon>Alphaproteobacteria</taxon>
        <taxon>Rhodospirillales</taxon>
        <taxon>Rhodospirillaceae</taxon>
        <taxon>Inquilinus</taxon>
    </lineage>
</organism>
<dbReference type="Gene3D" id="3.40.50.2000">
    <property type="entry name" value="Glycogen Phosphorylase B"/>
    <property type="match status" value="1"/>
</dbReference>
<evidence type="ECO:0000313" key="3">
    <source>
        <dbReference type="Proteomes" id="UP001262410"/>
    </source>
</evidence>
<feature type="domain" description="Glycosyl transferase family 1" evidence="1">
    <location>
        <begin position="240"/>
        <end position="387"/>
    </location>
</feature>
<evidence type="ECO:0000313" key="2">
    <source>
        <dbReference type="EMBL" id="MDR6291537.1"/>
    </source>
</evidence>
<dbReference type="EMBL" id="JAVDPW010000007">
    <property type="protein sequence ID" value="MDR6291537.1"/>
    <property type="molecule type" value="Genomic_DNA"/>
</dbReference>
<dbReference type="Proteomes" id="UP001262410">
    <property type="component" value="Unassembled WGS sequence"/>
</dbReference>
<keyword evidence="3" id="KW-1185">Reference proteome</keyword>
<dbReference type="PANTHER" id="PTHR46401">
    <property type="entry name" value="GLYCOSYLTRANSFERASE WBBK-RELATED"/>
    <property type="match status" value="1"/>
</dbReference>
<accession>A0ABU1JTD3</accession>
<dbReference type="InterPro" id="IPR001296">
    <property type="entry name" value="Glyco_trans_1"/>
</dbReference>
<proteinExistence type="predicted"/>
<dbReference type="SUPFAM" id="SSF53756">
    <property type="entry name" value="UDP-Glycosyltransferase/glycogen phosphorylase"/>
    <property type="match status" value="1"/>
</dbReference>
<gene>
    <name evidence="2" type="ORF">E9232_004071</name>
</gene>
<reference evidence="2 3" key="1">
    <citation type="submission" date="2023-07" db="EMBL/GenBank/DDBJ databases">
        <title>Sorghum-associated microbial communities from plants grown in Nebraska, USA.</title>
        <authorList>
            <person name="Schachtman D."/>
        </authorList>
    </citation>
    <scope>NUCLEOTIDE SEQUENCE [LARGE SCALE GENOMIC DNA]</scope>
    <source>
        <strain evidence="2 3">584</strain>
    </source>
</reference>
<dbReference type="PANTHER" id="PTHR46401:SF8">
    <property type="entry name" value="BLL6006 PROTEIN"/>
    <property type="match status" value="1"/>
</dbReference>
<comment type="caution">
    <text evidence="2">The sequence shown here is derived from an EMBL/GenBank/DDBJ whole genome shotgun (WGS) entry which is preliminary data.</text>
</comment>
<sequence length="423" mass="46590">MTTILAHARKHATVTGIQRVVLRVVGHLVATHGPAAIRGIAWHPKLRRVVEIDLSFLGPDYRFEAHRDAFLRDMAVPDDAEGRKQGLRRRIGTRIDRLRWRALGDGGSGPHLAEPSLRPEDRILLLAPNFRNEPYIAYLAGRKKAGTAIFQMIHDVIPLLKPWLSKPGHDVEFRKFLERTPGYVSGFLCVSDQTEADLRMVMPAAGGEIPTRVVPLAHEFMGDVGDDGVPIGHAVRALAEHPFVLCVGTIEVRKNTLALCKVWAQLRQDLGVGLPRLVLAGQRGWQTEDVFDLLRATGNLGGYAALAEVPSDAELAFLYRNCRFTVFPSLYEGWGLPIGESLWFGKHCIASKTSSMPQVGGDLAEYVDPYDLEDMRRVIGRAIAEPDHVRGREDHIRAASLRRWGDVAGGIVALASGASQGRG</sequence>
<dbReference type="CDD" id="cd03809">
    <property type="entry name" value="GT4_MtfB-like"/>
    <property type="match status" value="1"/>
</dbReference>
<dbReference type="Pfam" id="PF00534">
    <property type="entry name" value="Glycos_transf_1"/>
    <property type="match status" value="1"/>
</dbReference>